<keyword evidence="2" id="KW-1185">Reference proteome</keyword>
<dbReference type="InterPro" id="IPR036397">
    <property type="entry name" value="RNaseH_sf"/>
</dbReference>
<reference evidence="1 2" key="1">
    <citation type="journal article" date="2024" name="BMC Genomics">
        <title>De novo assembly and annotation of Popillia japonica's genome with initial clues to its potential as an invasive pest.</title>
        <authorList>
            <person name="Cucini C."/>
            <person name="Boschi S."/>
            <person name="Funari R."/>
            <person name="Cardaioli E."/>
            <person name="Iannotti N."/>
            <person name="Marturano G."/>
            <person name="Paoli F."/>
            <person name="Bruttini M."/>
            <person name="Carapelli A."/>
            <person name="Frati F."/>
            <person name="Nardi F."/>
        </authorList>
    </citation>
    <scope>NUCLEOTIDE SEQUENCE [LARGE SCALE GENOMIC DNA]</scope>
    <source>
        <strain evidence="1">DMR45628</strain>
    </source>
</reference>
<dbReference type="AlphaFoldDB" id="A0AAW1N0V2"/>
<sequence>MLAKLAPDLSRWDEVLDRAEFALNNSIQTATGQCPSKLLFGVEQKGEDELKHYFNNTFNNTEGKEENLEENYYDRKHLESPIFNIGDFVMIPNVEIAPGLNKKLLPQFKRPYIIKKCLDHDRYLIKDIDGYQMTQIPSKEYWQEAS</sequence>
<accession>A0AAW1N0V2</accession>
<evidence type="ECO:0000313" key="2">
    <source>
        <dbReference type="Proteomes" id="UP001458880"/>
    </source>
</evidence>
<gene>
    <name evidence="1" type="ORF">QE152_g4412</name>
</gene>
<evidence type="ECO:0000313" key="1">
    <source>
        <dbReference type="EMBL" id="KAK9752204.1"/>
    </source>
</evidence>
<organism evidence="1 2">
    <name type="scientific">Popillia japonica</name>
    <name type="common">Japanese beetle</name>
    <dbReference type="NCBI Taxonomy" id="7064"/>
    <lineage>
        <taxon>Eukaryota</taxon>
        <taxon>Metazoa</taxon>
        <taxon>Ecdysozoa</taxon>
        <taxon>Arthropoda</taxon>
        <taxon>Hexapoda</taxon>
        <taxon>Insecta</taxon>
        <taxon>Pterygota</taxon>
        <taxon>Neoptera</taxon>
        <taxon>Endopterygota</taxon>
        <taxon>Coleoptera</taxon>
        <taxon>Polyphaga</taxon>
        <taxon>Scarabaeiformia</taxon>
        <taxon>Scarabaeidae</taxon>
        <taxon>Rutelinae</taxon>
        <taxon>Popillia</taxon>
    </lineage>
</organism>
<dbReference type="Gene3D" id="3.30.420.10">
    <property type="entry name" value="Ribonuclease H-like superfamily/Ribonuclease H"/>
    <property type="match status" value="1"/>
</dbReference>
<dbReference type="Proteomes" id="UP001458880">
    <property type="component" value="Unassembled WGS sequence"/>
</dbReference>
<dbReference type="GO" id="GO:0003676">
    <property type="term" value="F:nucleic acid binding"/>
    <property type="evidence" value="ECO:0007669"/>
    <property type="project" value="InterPro"/>
</dbReference>
<protein>
    <submittedName>
        <fullName evidence="1">Uncharacterized protein</fullName>
    </submittedName>
</protein>
<dbReference type="EMBL" id="JASPKY010000022">
    <property type="protein sequence ID" value="KAK9752204.1"/>
    <property type="molecule type" value="Genomic_DNA"/>
</dbReference>
<comment type="caution">
    <text evidence="1">The sequence shown here is derived from an EMBL/GenBank/DDBJ whole genome shotgun (WGS) entry which is preliminary data.</text>
</comment>
<proteinExistence type="predicted"/>
<name>A0AAW1N0V2_POPJA</name>